<evidence type="ECO:0000313" key="2">
    <source>
        <dbReference type="Proteomes" id="UP001224775"/>
    </source>
</evidence>
<comment type="caution">
    <text evidence="1">The sequence shown here is derived from an EMBL/GenBank/DDBJ whole genome shotgun (WGS) entry which is preliminary data.</text>
</comment>
<dbReference type="PANTHER" id="PTHR47909:SF2">
    <property type="entry name" value="GPI INOSITOL-DEACYLASE"/>
    <property type="match status" value="1"/>
</dbReference>
<dbReference type="Proteomes" id="UP001224775">
    <property type="component" value="Unassembled WGS sequence"/>
</dbReference>
<accession>A0AAD8YHW8</accession>
<protein>
    <submittedName>
        <fullName evidence="1">Alpha/beta hydrolase family protein</fullName>
    </submittedName>
</protein>
<organism evidence="1 2">
    <name type="scientific">Skeletonema marinoi</name>
    <dbReference type="NCBI Taxonomy" id="267567"/>
    <lineage>
        <taxon>Eukaryota</taxon>
        <taxon>Sar</taxon>
        <taxon>Stramenopiles</taxon>
        <taxon>Ochrophyta</taxon>
        <taxon>Bacillariophyta</taxon>
        <taxon>Coscinodiscophyceae</taxon>
        <taxon>Thalassiosirophycidae</taxon>
        <taxon>Thalassiosirales</taxon>
        <taxon>Skeletonemataceae</taxon>
        <taxon>Skeletonema</taxon>
        <taxon>Skeletonema marinoi-dohrnii complex</taxon>
    </lineage>
</organism>
<reference evidence="1" key="1">
    <citation type="submission" date="2023-06" db="EMBL/GenBank/DDBJ databases">
        <title>Survivors Of The Sea: Transcriptome response of Skeletonema marinoi to long-term dormancy.</title>
        <authorList>
            <person name="Pinder M.I.M."/>
            <person name="Kourtchenko O."/>
            <person name="Robertson E.K."/>
            <person name="Larsson T."/>
            <person name="Maumus F."/>
            <person name="Osuna-Cruz C.M."/>
            <person name="Vancaester E."/>
            <person name="Stenow R."/>
            <person name="Vandepoele K."/>
            <person name="Ploug H."/>
            <person name="Bruchert V."/>
            <person name="Godhe A."/>
            <person name="Topel M."/>
        </authorList>
    </citation>
    <scope>NUCLEOTIDE SEQUENCE</scope>
    <source>
        <strain evidence="1">R05AC</strain>
    </source>
</reference>
<dbReference type="Gene3D" id="3.40.50.1820">
    <property type="entry name" value="alpha/beta hydrolase"/>
    <property type="match status" value="1"/>
</dbReference>
<dbReference type="GO" id="GO:0016787">
    <property type="term" value="F:hydrolase activity"/>
    <property type="evidence" value="ECO:0007669"/>
    <property type="project" value="UniProtKB-KW"/>
</dbReference>
<proteinExistence type="predicted"/>
<keyword evidence="1" id="KW-0378">Hydrolase</keyword>
<sequence>MTSRRDVYESISTEYGTSHWGNCCYADIADGSTVSPALPSTVGLRISGMGNVPLPILGHQANKIKSMSTTNGASLEKLVETVAYKLGVLPSYLSAELDKLLYVEKGGHIERGSDDEDVLGSLFIQLPSKFKGGEMTVYNVNSSFKFPLGAGGDATYSCFFACHFSDCDRWLSTASQINESVSTLKWSLSGLPPVDRMIVYPLKKEYRVHDLLNTGINGLSRVHRKKAEALKAAGRDWELLIVTAKMVHTHHYRGGCSDNSSIIDIFDEAGICVSNEMKWLKDAVDFESFVNEGMMLGVDNEYECISNWGTCTSCTGGYYEDTKKTYVATFLVSYDPSFDTELKCLGGCEGVAGVCKTIVDTRDYTLLDRLIKVIEAKEKSKFDIQSCQILLQMLTESRLLSLGRVNLVNKIISGLSSSHEPNEALYDTILDAVDKFGHEEFRDAIQKLFGDARRKEGRDVSVFLSRMDFALKLNKRIKDSPSYLEDAIIDLARHGNKNSVSDSGAVVKTIMGMIASHNDTNLLPMIEAILGFLHTYSITAVYTSISDWTVRNNVNDPQILPTPSFHVQKILAIYPNVVRTGDKVKRLPLHYATAASNASFEVVMEVFEAYKDGASICDPVTGLLPFQLAASNGNNVVHSFKPYYSYIYNFIMKAFTWLLLVVPSILSASSFSFSPQPASKKIATTSTDLSKIPVVICPGFGNDAIDYLNPLDQGEDYGFVNALIKRGFNPDLITVLPLKRYEWIRVAGGLFDIPNFYTMTCTPEGLGYGWYIKRLRRTIEEVHQKSGGERCLLVGHSAGGWLARACLGDGSWNVEQLNSNDVEISEDNTTRAADRVRALITMGAVHKQPEKEFEATCVTRGALKYLNSEYPGAFLANEGISYVSVGGDAIVGKEKQQQKAVADDDVEKIGSDQVNTVYKDRGEGSASSVAYTSYAAVSGIGELTGDGVVPLEWTLLEGSKTIVLDGVLHSINEAGTTLPTDKWYGADAQVDRWLPEALKEAGIRVDGNKNDQQSNIFDSIQKMLSFED</sequence>
<gene>
    <name evidence="1" type="ORF">QTG54_003773</name>
</gene>
<dbReference type="AlphaFoldDB" id="A0AAD8YHW8"/>
<name>A0AAD8YHW8_9STRA</name>
<keyword evidence="2" id="KW-1185">Reference proteome</keyword>
<evidence type="ECO:0000313" key="1">
    <source>
        <dbReference type="EMBL" id="KAK1745849.1"/>
    </source>
</evidence>
<dbReference type="SUPFAM" id="SSF53474">
    <property type="entry name" value="alpha/beta-Hydrolases"/>
    <property type="match status" value="1"/>
</dbReference>
<dbReference type="EMBL" id="JATAAI010000005">
    <property type="protein sequence ID" value="KAK1745849.1"/>
    <property type="molecule type" value="Genomic_DNA"/>
</dbReference>
<dbReference type="PANTHER" id="PTHR47909">
    <property type="entry name" value="ALPHA/BETA-HYDROLASES SUPERFAMILY PROTEIN"/>
    <property type="match status" value="1"/>
</dbReference>
<dbReference type="InterPro" id="IPR029058">
    <property type="entry name" value="AB_hydrolase_fold"/>
</dbReference>